<evidence type="ECO:0000313" key="2">
    <source>
        <dbReference type="Proteomes" id="UP000199413"/>
    </source>
</evidence>
<evidence type="ECO:0000313" key="1">
    <source>
        <dbReference type="EMBL" id="SCL30071.1"/>
    </source>
</evidence>
<dbReference type="Proteomes" id="UP000199413">
    <property type="component" value="Unassembled WGS sequence"/>
</dbReference>
<organism evidence="1 2">
    <name type="scientific">Micromonospora rhizosphaerae</name>
    <dbReference type="NCBI Taxonomy" id="568872"/>
    <lineage>
        <taxon>Bacteria</taxon>
        <taxon>Bacillati</taxon>
        <taxon>Actinomycetota</taxon>
        <taxon>Actinomycetes</taxon>
        <taxon>Micromonosporales</taxon>
        <taxon>Micromonosporaceae</taxon>
        <taxon>Micromonospora</taxon>
    </lineage>
</organism>
<dbReference type="AlphaFoldDB" id="A0A1C6SKN9"/>
<dbReference type="SUPFAM" id="SSF109854">
    <property type="entry name" value="DinB/YfiT-like putative metalloenzymes"/>
    <property type="match status" value="1"/>
</dbReference>
<name>A0A1C6SKN9_9ACTN</name>
<dbReference type="InterPro" id="IPR034660">
    <property type="entry name" value="DinB/YfiT-like"/>
</dbReference>
<reference evidence="2" key="1">
    <citation type="submission" date="2016-06" db="EMBL/GenBank/DDBJ databases">
        <authorList>
            <person name="Varghese N."/>
            <person name="Submissions Spin"/>
        </authorList>
    </citation>
    <scope>NUCLEOTIDE SEQUENCE [LARGE SCALE GENOMIC DNA]</scope>
    <source>
        <strain evidence="2">DSM 45431</strain>
    </source>
</reference>
<keyword evidence="2" id="KW-1185">Reference proteome</keyword>
<proteinExistence type="predicted"/>
<sequence length="265" mass="29135">MPPCRALRGPGGFVVGLIGSPVNLYCRTVGVDWNAELVDQLEWHWQHQLRPRLDGLTDDEYFWQPVPGAWTLSRCGQSSAPLSVGAGEFTLDYASPPHDRAPVTTIAWRLAHLIDVFGPPTAPHFDGSLACHRAVAYPGTAEAALRQLDDGHDAWIRDDRHLGAAGSLSRKAPSHRRSTRMHRWRSSSCTYTARSFTTAPRYPCCGTSIYGKAAEVTYDRVVLPIWCTLTAQTLPVGGLVGHRVWCRRSRVVGAPGLHRATALHA</sequence>
<accession>A0A1C6SKN9</accession>
<gene>
    <name evidence="1" type="ORF">GA0070624_4004</name>
</gene>
<dbReference type="STRING" id="568872.GA0070624_4004"/>
<protein>
    <submittedName>
        <fullName evidence="1">DinB superfamily protein</fullName>
    </submittedName>
</protein>
<dbReference type="EMBL" id="FMHV01000002">
    <property type="protein sequence ID" value="SCL30071.1"/>
    <property type="molecule type" value="Genomic_DNA"/>
</dbReference>